<dbReference type="InterPro" id="IPR032675">
    <property type="entry name" value="LRR_dom_sf"/>
</dbReference>
<keyword evidence="6" id="KW-1185">Reference proteome</keyword>
<feature type="compositionally biased region" description="Polar residues" evidence="4">
    <location>
        <begin position="84"/>
        <end position="95"/>
    </location>
</feature>
<evidence type="ECO:0000256" key="2">
    <source>
        <dbReference type="ARBA" id="ARBA00022737"/>
    </source>
</evidence>
<reference evidence="5" key="2">
    <citation type="submission" date="2024-08" db="UniProtKB">
        <authorList>
            <consortium name="EnsemblMetazoa"/>
        </authorList>
    </citation>
    <scope>IDENTIFICATION</scope>
</reference>
<accession>A0AAR5PW32</accession>
<dbReference type="GeneID" id="109541014"/>
<dbReference type="RefSeq" id="XP_019765212.1">
    <property type="nucleotide sequence ID" value="XM_019909653.2"/>
</dbReference>
<evidence type="ECO:0000313" key="5">
    <source>
        <dbReference type="EnsemblMetazoa" id="XP_019765213.1"/>
    </source>
</evidence>
<feature type="region of interest" description="Disordered" evidence="4">
    <location>
        <begin position="131"/>
        <end position="172"/>
    </location>
</feature>
<dbReference type="EnsemblMetazoa" id="XM_019909653.1">
    <property type="protein sequence ID" value="XP_019765212.1"/>
    <property type="gene ID" value="LOC109541014"/>
</dbReference>
<dbReference type="AlphaFoldDB" id="A0AAR5PW32"/>
<dbReference type="RefSeq" id="XP_048516852.1">
    <property type="nucleotide sequence ID" value="XM_048660895.1"/>
</dbReference>
<feature type="compositionally biased region" description="Acidic residues" evidence="4">
    <location>
        <begin position="152"/>
        <end position="161"/>
    </location>
</feature>
<evidence type="ECO:0000256" key="1">
    <source>
        <dbReference type="ARBA" id="ARBA00022614"/>
    </source>
</evidence>
<dbReference type="KEGG" id="dpa:109541014"/>
<evidence type="ECO:0000256" key="4">
    <source>
        <dbReference type="SAM" id="MobiDB-lite"/>
    </source>
</evidence>
<evidence type="ECO:0000313" key="6">
    <source>
        <dbReference type="Proteomes" id="UP000019118"/>
    </source>
</evidence>
<proteinExistence type="inferred from homology"/>
<evidence type="ECO:0000256" key="3">
    <source>
        <dbReference type="ARBA" id="ARBA00038315"/>
    </source>
</evidence>
<feature type="compositionally biased region" description="Basic and acidic residues" evidence="4">
    <location>
        <begin position="131"/>
        <end position="144"/>
    </location>
</feature>
<evidence type="ECO:0008006" key="7">
    <source>
        <dbReference type="Google" id="ProtNLM"/>
    </source>
</evidence>
<dbReference type="InterPro" id="IPR051279">
    <property type="entry name" value="PP1-Reg/Actin-Interact_Protein"/>
</dbReference>
<dbReference type="Proteomes" id="UP000019118">
    <property type="component" value="Unassembled WGS sequence"/>
</dbReference>
<dbReference type="PANTHER" id="PTHR24112">
    <property type="entry name" value="LEUCINE-RICH REPEAT, ISOFORM F-RELATED"/>
    <property type="match status" value="1"/>
</dbReference>
<dbReference type="RefSeq" id="XP_019765211.1">
    <property type="nucleotide sequence ID" value="XM_019909652.2"/>
</dbReference>
<dbReference type="InterPro" id="IPR001611">
    <property type="entry name" value="Leu-rich_rpt"/>
</dbReference>
<reference evidence="6" key="1">
    <citation type="journal article" date="2013" name="Genome Biol.">
        <title>Draft genome of the mountain pine beetle, Dendroctonus ponderosae Hopkins, a major forest pest.</title>
        <authorList>
            <person name="Keeling C.I."/>
            <person name="Yuen M.M."/>
            <person name="Liao N.Y."/>
            <person name="Docking T.R."/>
            <person name="Chan S.K."/>
            <person name="Taylor G.A."/>
            <person name="Palmquist D.L."/>
            <person name="Jackman S.D."/>
            <person name="Nguyen A."/>
            <person name="Li M."/>
            <person name="Henderson H."/>
            <person name="Janes J.K."/>
            <person name="Zhao Y."/>
            <person name="Pandoh P."/>
            <person name="Moore R."/>
            <person name="Sperling F.A."/>
            <person name="Huber D.P."/>
            <person name="Birol I."/>
            <person name="Jones S.J."/>
            <person name="Bohlmann J."/>
        </authorList>
    </citation>
    <scope>NUCLEOTIDE SEQUENCE</scope>
</reference>
<comment type="similarity">
    <text evidence="3">Belongs to the PPP1R37 family.</text>
</comment>
<dbReference type="EnsemblMetazoa" id="XM_019909654.1">
    <property type="protein sequence ID" value="XP_019765213.1"/>
    <property type="gene ID" value="LOC109541014"/>
</dbReference>
<dbReference type="Gene3D" id="3.80.10.10">
    <property type="entry name" value="Ribonuclease Inhibitor"/>
    <property type="match status" value="3"/>
</dbReference>
<dbReference type="PANTHER" id="PTHR24112:SF9">
    <property type="entry name" value="PROTEIN PHOSPHATASE 1 REGULATORY SUBUNIT 37"/>
    <property type="match status" value="1"/>
</dbReference>
<feature type="region of interest" description="Disordered" evidence="4">
    <location>
        <begin position="650"/>
        <end position="672"/>
    </location>
</feature>
<sequence>MMDLDPCVDENYTPFLIDSGTESPLDTEHSEESTVCDIKINISKPKTKAAKLSTSLIDKSFSIDEDELCTPMEPTQVGIFNLAPSASPNSATPEETTSEEDDGIEDSIHIDMDKACLEAQEQLSEHIVKDEEELSRADELEADKGQLVTIEETSELDDENDSSERETISLSNTPRNSILRKRSCFELSAEGDNCPATRHVCFPSDERKLFSYKEPEDYMWIIDEFISAEQILQIYQESCKKHKTIELDTIKSQLQEIKNNMNHSATLKLSSIKITREVTETFEDLLKVTNFHTLILQECQFTSQTMTEFLNSLQYYNSVCHFEIAMNFEDEDTWKSFCSACSHIMVLQSLSFKGMIISEPYMRQLITAVRNNEHISTLKFDNCVLVKLPTFYLVEALMTSYTIRELYLPSTGLYTKEADTLQRFLVNNIHLKVLDISNNNLGDRGLEVLAKGLCNQASECNPNTEGIGLSVLIIFNNQITEKSGVVIKNIIVECKNLHTLNIGFNNLTDDVLYHISDGLPYTQCLEGLGLQCTLLTCKGISALSKAIPNNTSLQKINLKGNKAIQILGIETLCTALTNSKITKIEIDDNNRSCNDPEAYSQLVKKLQAICTVNKNYVDDSSDDEEKEVLNISQKISRKVSLSCEPRYGPPDVTRTFQIGSPLPSPASSPAPRSRFQIVKVPENGKAEPPTPIHLTKSRFKVTKVSPSPEEDLHLGRFANIRSSVSSNDSMDSLAALHLDSDSECD</sequence>
<keyword evidence="2" id="KW-0677">Repeat</keyword>
<dbReference type="EnsemblMetazoa" id="XM_019909652.1">
    <property type="protein sequence ID" value="XP_019765211.1"/>
    <property type="gene ID" value="LOC109541014"/>
</dbReference>
<dbReference type="SUPFAM" id="SSF52047">
    <property type="entry name" value="RNI-like"/>
    <property type="match status" value="1"/>
</dbReference>
<protein>
    <recommendedName>
        <fullName evidence="7">Protein phosphatase 1 regulatory subunit 37</fullName>
    </recommendedName>
</protein>
<name>A0AAR5PW32_DENPD</name>
<dbReference type="SMART" id="SM00368">
    <property type="entry name" value="LRR_RI"/>
    <property type="match status" value="4"/>
</dbReference>
<dbReference type="Pfam" id="PF13516">
    <property type="entry name" value="LRR_6"/>
    <property type="match status" value="2"/>
</dbReference>
<keyword evidence="1" id="KW-0433">Leucine-rich repeat</keyword>
<feature type="region of interest" description="Disordered" evidence="4">
    <location>
        <begin position="81"/>
        <end position="101"/>
    </location>
</feature>
<organism evidence="5 6">
    <name type="scientific">Dendroctonus ponderosae</name>
    <name type="common">Mountain pine beetle</name>
    <dbReference type="NCBI Taxonomy" id="77166"/>
    <lineage>
        <taxon>Eukaryota</taxon>
        <taxon>Metazoa</taxon>
        <taxon>Ecdysozoa</taxon>
        <taxon>Arthropoda</taxon>
        <taxon>Hexapoda</taxon>
        <taxon>Insecta</taxon>
        <taxon>Pterygota</taxon>
        <taxon>Neoptera</taxon>
        <taxon>Endopterygota</taxon>
        <taxon>Coleoptera</taxon>
        <taxon>Polyphaga</taxon>
        <taxon>Cucujiformia</taxon>
        <taxon>Curculionidae</taxon>
        <taxon>Scolytinae</taxon>
        <taxon>Dendroctonus</taxon>
    </lineage>
</organism>